<gene>
    <name evidence="1" type="ORF">X975_19448</name>
</gene>
<dbReference type="EMBL" id="KK114061">
    <property type="protein sequence ID" value="KFM61630.1"/>
    <property type="molecule type" value="Genomic_DNA"/>
</dbReference>
<name>A0A087T941_STEMI</name>
<proteinExistence type="predicted"/>
<organism evidence="1 2">
    <name type="scientific">Stegodyphus mimosarum</name>
    <name type="common">African social velvet spider</name>
    <dbReference type="NCBI Taxonomy" id="407821"/>
    <lineage>
        <taxon>Eukaryota</taxon>
        <taxon>Metazoa</taxon>
        <taxon>Ecdysozoa</taxon>
        <taxon>Arthropoda</taxon>
        <taxon>Chelicerata</taxon>
        <taxon>Arachnida</taxon>
        <taxon>Araneae</taxon>
        <taxon>Araneomorphae</taxon>
        <taxon>Entelegynae</taxon>
        <taxon>Eresoidea</taxon>
        <taxon>Eresidae</taxon>
        <taxon>Stegodyphus</taxon>
    </lineage>
</organism>
<accession>A0A087T941</accession>
<feature type="non-terminal residue" evidence="1">
    <location>
        <position position="58"/>
    </location>
</feature>
<dbReference type="Proteomes" id="UP000054359">
    <property type="component" value="Unassembled WGS sequence"/>
</dbReference>
<evidence type="ECO:0000313" key="1">
    <source>
        <dbReference type="EMBL" id="KFM61630.1"/>
    </source>
</evidence>
<protein>
    <submittedName>
        <fullName evidence="1">Uncharacterized protein</fullName>
    </submittedName>
</protein>
<sequence>MHVDHLYLASHIISHCIHLCFQQLLLCTTPNLSRIVQLLQNSKDILFQSCKICVLHTV</sequence>
<evidence type="ECO:0000313" key="2">
    <source>
        <dbReference type="Proteomes" id="UP000054359"/>
    </source>
</evidence>
<reference evidence="1 2" key="1">
    <citation type="submission" date="2013-11" db="EMBL/GenBank/DDBJ databases">
        <title>Genome sequencing of Stegodyphus mimosarum.</title>
        <authorList>
            <person name="Bechsgaard J."/>
        </authorList>
    </citation>
    <scope>NUCLEOTIDE SEQUENCE [LARGE SCALE GENOMIC DNA]</scope>
</reference>
<dbReference type="AlphaFoldDB" id="A0A087T941"/>
<keyword evidence="2" id="KW-1185">Reference proteome</keyword>